<evidence type="ECO:0000313" key="1">
    <source>
        <dbReference type="EMBL" id="KAH6939052.1"/>
    </source>
</evidence>
<comment type="caution">
    <text evidence="1">The sequence shown here is derived from an EMBL/GenBank/DDBJ whole genome shotgun (WGS) entry which is preliminary data.</text>
</comment>
<dbReference type="Proteomes" id="UP000821845">
    <property type="component" value="Chromosome 2"/>
</dbReference>
<organism evidence="1 2">
    <name type="scientific">Hyalomma asiaticum</name>
    <name type="common">Tick</name>
    <dbReference type="NCBI Taxonomy" id="266040"/>
    <lineage>
        <taxon>Eukaryota</taxon>
        <taxon>Metazoa</taxon>
        <taxon>Ecdysozoa</taxon>
        <taxon>Arthropoda</taxon>
        <taxon>Chelicerata</taxon>
        <taxon>Arachnida</taxon>
        <taxon>Acari</taxon>
        <taxon>Parasitiformes</taxon>
        <taxon>Ixodida</taxon>
        <taxon>Ixodoidea</taxon>
        <taxon>Ixodidae</taxon>
        <taxon>Hyalomminae</taxon>
        <taxon>Hyalomma</taxon>
    </lineage>
</organism>
<proteinExistence type="predicted"/>
<evidence type="ECO:0000313" key="2">
    <source>
        <dbReference type="Proteomes" id="UP000821845"/>
    </source>
</evidence>
<accession>A0ACB7T0X9</accession>
<protein>
    <submittedName>
        <fullName evidence="1">Uncharacterized protein</fullName>
    </submittedName>
</protein>
<dbReference type="EMBL" id="CM023482">
    <property type="protein sequence ID" value="KAH6939052.1"/>
    <property type="molecule type" value="Genomic_DNA"/>
</dbReference>
<gene>
    <name evidence="1" type="ORF">HPB50_015694</name>
</gene>
<reference evidence="1" key="1">
    <citation type="submission" date="2020-05" db="EMBL/GenBank/DDBJ databases">
        <title>Large-scale comparative analyses of tick genomes elucidate their genetic diversity and vector capacities.</title>
        <authorList>
            <person name="Jia N."/>
            <person name="Wang J."/>
            <person name="Shi W."/>
            <person name="Du L."/>
            <person name="Sun Y."/>
            <person name="Zhan W."/>
            <person name="Jiang J."/>
            <person name="Wang Q."/>
            <person name="Zhang B."/>
            <person name="Ji P."/>
            <person name="Sakyi L.B."/>
            <person name="Cui X."/>
            <person name="Yuan T."/>
            <person name="Jiang B."/>
            <person name="Yang W."/>
            <person name="Lam T.T.-Y."/>
            <person name="Chang Q."/>
            <person name="Ding S."/>
            <person name="Wang X."/>
            <person name="Zhu J."/>
            <person name="Ruan X."/>
            <person name="Zhao L."/>
            <person name="Wei J."/>
            <person name="Que T."/>
            <person name="Du C."/>
            <person name="Cheng J."/>
            <person name="Dai P."/>
            <person name="Han X."/>
            <person name="Huang E."/>
            <person name="Gao Y."/>
            <person name="Liu J."/>
            <person name="Shao H."/>
            <person name="Ye R."/>
            <person name="Li L."/>
            <person name="Wei W."/>
            <person name="Wang X."/>
            <person name="Wang C."/>
            <person name="Yang T."/>
            <person name="Huo Q."/>
            <person name="Li W."/>
            <person name="Guo W."/>
            <person name="Chen H."/>
            <person name="Zhou L."/>
            <person name="Ni X."/>
            <person name="Tian J."/>
            <person name="Zhou Y."/>
            <person name="Sheng Y."/>
            <person name="Liu T."/>
            <person name="Pan Y."/>
            <person name="Xia L."/>
            <person name="Li J."/>
            <person name="Zhao F."/>
            <person name="Cao W."/>
        </authorList>
    </citation>
    <scope>NUCLEOTIDE SEQUENCE</scope>
    <source>
        <strain evidence="1">Hyas-2018</strain>
    </source>
</reference>
<sequence>MVTQKRAHHALTLEKKMDIIIDFESGSFSKTALATKHGVPKSSLTRILHDKDKLRDAFETSRFGPQRKRLRHGDHEELENEAALPVDDEPEFGSLELPGSFADYVGADDDVAVCSEVSLDDIIETVRPDTAGTSDEEEMDDAAEASVSVPTYADVLCYVDHIRRFACARNEIGDLLPDVAAIERKLMRRGWANSQKKITDFFKR</sequence>
<name>A0ACB7T0X9_HYAAI</name>
<keyword evidence="2" id="KW-1185">Reference proteome</keyword>